<sequence>MCPNHYPDVMGNGTPRFDVVHPVWKSRRGVIDYLKLLLKHAKYIIRRVTKPPESVQHDWKVLEARFEAILADAGASNSRQQISELVTCCSDWNLRKFLRICASTFKDRDASPSRKMNAMQFVVGVALSGEYGAYWVAISRALKIIYKLGNINSERDGNPLFGSHANKAQILKCAMFAKSIVEMLSKDVSYNEELRNPMPFGVEYLISRCNKFRKRYLMVGVAALKTHTSSHENSIASDNRMLNGFGPGTNPKFYQARMKEIQYRVSLVEDEMRELGIGKGRNSESLKNSDWLHQTSIGERVVDLVNTLYHLNTESDNLMRDVLNTSDDNMKEEIRRLIYRIDNLKDECTGNYTIKLASGDVKTLDLGISGIDRGYESGSDEFQTGRERLDMASFSFAENISVYTYKTARTTYTARETLTDINTLRGDTDDETSEPHDESSDEIVLYSDDEPDNIPQVGAMKIVNFNDADTTRSMSVDASNTTRSTQRCSEMSELALSGTRHMDSIERSSGRSVDSTKELFKLDTAGSIDDADLAVGSALQVIDKIRGYLGSSNSLCPANSMDATTPSTVQTPSGISLAPCEGTSVERDAKNEKKSFFWASDSDSIAGDDGSYSAEQKHENEVTQSNANTIRKAFLLDHYEIYRDDDIKAEFRQQLLSEGTGKVLDCRLTLTNFTNTAVDNVQMDYSNFDYFPLHLELGQVDDNHPSIRAKGSLNTHIKLYPLGPFTGLPRIKVTMHTADVEVVKSYLLYLPTPISSFLVGEGKVTDDVVEQMQQQNKVYFLIRNTAVFNKAVTLAALNGKFNGFKLERDHNSVYMLASLHQSKYENSKNESLSRFRVLIRIEEASEPTSFNLYVYSKSERLAGSVARLYKYLFHSRGQCYDVVH</sequence>
<evidence type="ECO:0000256" key="1">
    <source>
        <dbReference type="SAM" id="MobiDB-lite"/>
    </source>
</evidence>
<accession>A0AAD8PF64</accession>
<feature type="region of interest" description="Disordered" evidence="1">
    <location>
        <begin position="423"/>
        <end position="442"/>
    </location>
</feature>
<dbReference type="InterPro" id="IPR013041">
    <property type="entry name" value="Clathrin_app_Ig-like_sf"/>
</dbReference>
<comment type="caution">
    <text evidence="2">The sequence shown here is derived from an EMBL/GenBank/DDBJ whole genome shotgun (WGS) entry which is preliminary data.</text>
</comment>
<organism evidence="2 3">
    <name type="scientific">Babesia gibsoni</name>
    <dbReference type="NCBI Taxonomy" id="33632"/>
    <lineage>
        <taxon>Eukaryota</taxon>
        <taxon>Sar</taxon>
        <taxon>Alveolata</taxon>
        <taxon>Apicomplexa</taxon>
        <taxon>Aconoidasida</taxon>
        <taxon>Piroplasmida</taxon>
        <taxon>Babesiidae</taxon>
        <taxon>Babesia</taxon>
    </lineage>
</organism>
<dbReference type="AlphaFoldDB" id="A0AAD8PF64"/>
<dbReference type="SUPFAM" id="SSF49348">
    <property type="entry name" value="Clathrin adaptor appendage domain"/>
    <property type="match status" value="1"/>
</dbReference>
<name>A0AAD8PF64_BABGI</name>
<reference evidence="2" key="1">
    <citation type="submission" date="2023-08" db="EMBL/GenBank/DDBJ databases">
        <title>Draft sequence of the Babesia gibsoni genome.</title>
        <authorList>
            <person name="Yamagishi J.Y."/>
            <person name="Xuan X.X."/>
        </authorList>
    </citation>
    <scope>NUCLEOTIDE SEQUENCE</scope>
    <source>
        <strain evidence="2">Azabu</strain>
    </source>
</reference>
<proteinExistence type="predicted"/>
<gene>
    <name evidence="2" type="ORF">BgAZ_100900</name>
</gene>
<evidence type="ECO:0000313" key="2">
    <source>
        <dbReference type="EMBL" id="KAK1444184.1"/>
    </source>
</evidence>
<evidence type="ECO:0000313" key="3">
    <source>
        <dbReference type="Proteomes" id="UP001230268"/>
    </source>
</evidence>
<dbReference type="EMBL" id="JAVEPI010000001">
    <property type="protein sequence ID" value="KAK1444184.1"/>
    <property type="molecule type" value="Genomic_DNA"/>
</dbReference>
<protein>
    <submittedName>
        <fullName evidence="2">Uncharacterized protein</fullName>
    </submittedName>
</protein>
<keyword evidence="3" id="KW-1185">Reference proteome</keyword>
<dbReference type="Proteomes" id="UP001230268">
    <property type="component" value="Unassembled WGS sequence"/>
</dbReference>